<comment type="subcellular location">
    <subcellularLocation>
        <location evidence="1 7">Cell membrane</location>
        <topology evidence="1 7">Multi-pass membrane protein</topology>
    </subcellularLocation>
</comment>
<name>A0A6B3LFP6_9BACT</name>
<evidence type="ECO:0000256" key="7">
    <source>
        <dbReference type="RuleBase" id="RU363032"/>
    </source>
</evidence>
<evidence type="ECO:0000256" key="6">
    <source>
        <dbReference type="ARBA" id="ARBA00023136"/>
    </source>
</evidence>
<dbReference type="GO" id="GO:0055085">
    <property type="term" value="P:transmembrane transport"/>
    <property type="evidence" value="ECO:0007669"/>
    <property type="project" value="InterPro"/>
</dbReference>
<evidence type="ECO:0000256" key="3">
    <source>
        <dbReference type="ARBA" id="ARBA00022475"/>
    </source>
</evidence>
<comment type="similarity">
    <text evidence="7">Belongs to the binding-protein-dependent transport system permease family.</text>
</comment>
<dbReference type="Pfam" id="PF19300">
    <property type="entry name" value="BPD_transp_1_N"/>
    <property type="match status" value="1"/>
</dbReference>
<keyword evidence="2 7" id="KW-0813">Transport</keyword>
<dbReference type="Pfam" id="PF00528">
    <property type="entry name" value="BPD_transp_1"/>
    <property type="match status" value="1"/>
</dbReference>
<keyword evidence="3" id="KW-1003">Cell membrane</keyword>
<proteinExistence type="inferred from homology"/>
<evidence type="ECO:0000313" key="8">
    <source>
        <dbReference type="EMBL" id="QQL44750.1"/>
    </source>
</evidence>
<dbReference type="PANTHER" id="PTHR43163">
    <property type="entry name" value="DIPEPTIDE TRANSPORT SYSTEM PERMEASE PROTEIN DPPB-RELATED"/>
    <property type="match status" value="1"/>
</dbReference>
<dbReference type="PANTHER" id="PTHR43163:SF6">
    <property type="entry name" value="DIPEPTIDE TRANSPORT SYSTEM PERMEASE PROTEIN DPPB-RELATED"/>
    <property type="match status" value="1"/>
</dbReference>
<keyword evidence="5 7" id="KW-1133">Transmembrane helix</keyword>
<dbReference type="Gene3D" id="1.10.3720.10">
    <property type="entry name" value="MetI-like"/>
    <property type="match status" value="1"/>
</dbReference>
<keyword evidence="6 7" id="KW-0472">Membrane</keyword>
<feature type="transmembrane region" description="Helical" evidence="7">
    <location>
        <begin position="12"/>
        <end position="30"/>
    </location>
</feature>
<protein>
    <submittedName>
        <fullName evidence="8">ABC transporter permease</fullName>
    </submittedName>
</protein>
<reference evidence="8 9" key="1">
    <citation type="submission" date="2020-12" db="EMBL/GenBank/DDBJ databases">
        <title>Sulforoseuscoccus oceanibium gen. nov., sp. nov., a representative of the phylum Verrucomicrobia with special cytoplasmic membrane, and proposal of Sulforoseuscoccusaceae fam. nov.</title>
        <authorList>
            <person name="Xi F."/>
        </authorList>
    </citation>
    <scope>NUCLEOTIDE SEQUENCE [LARGE SCALE GENOMIC DNA]</scope>
    <source>
        <strain evidence="8 9">T37</strain>
    </source>
</reference>
<feature type="transmembrane region" description="Helical" evidence="7">
    <location>
        <begin position="172"/>
        <end position="191"/>
    </location>
</feature>
<dbReference type="InterPro" id="IPR035906">
    <property type="entry name" value="MetI-like_sf"/>
</dbReference>
<feature type="transmembrane region" description="Helical" evidence="7">
    <location>
        <begin position="272"/>
        <end position="298"/>
    </location>
</feature>
<keyword evidence="4 7" id="KW-0812">Transmembrane</keyword>
<accession>A0A6B3LFP6</accession>
<evidence type="ECO:0000256" key="5">
    <source>
        <dbReference type="ARBA" id="ARBA00022989"/>
    </source>
</evidence>
<feature type="transmembrane region" description="Helical" evidence="7">
    <location>
        <begin position="98"/>
        <end position="121"/>
    </location>
</feature>
<dbReference type="InterPro" id="IPR045621">
    <property type="entry name" value="BPD_transp_1_N"/>
</dbReference>
<dbReference type="RefSeq" id="WP_164365151.1">
    <property type="nucleotide sequence ID" value="NZ_CP066776.1"/>
</dbReference>
<dbReference type="GO" id="GO:0005886">
    <property type="term" value="C:plasma membrane"/>
    <property type="evidence" value="ECO:0007669"/>
    <property type="project" value="UniProtKB-SubCell"/>
</dbReference>
<evidence type="ECO:0000256" key="4">
    <source>
        <dbReference type="ARBA" id="ARBA00022692"/>
    </source>
</evidence>
<evidence type="ECO:0000313" key="9">
    <source>
        <dbReference type="Proteomes" id="UP000475117"/>
    </source>
</evidence>
<organism evidence="8 9">
    <name type="scientific">Sulfuriroseicoccus oceanibius</name>
    <dbReference type="NCBI Taxonomy" id="2707525"/>
    <lineage>
        <taxon>Bacteria</taxon>
        <taxon>Pseudomonadati</taxon>
        <taxon>Verrucomicrobiota</taxon>
        <taxon>Verrucomicrobiia</taxon>
        <taxon>Verrucomicrobiales</taxon>
        <taxon>Verrucomicrobiaceae</taxon>
        <taxon>Sulfuriroseicoccus</taxon>
    </lineage>
</organism>
<dbReference type="CDD" id="cd06261">
    <property type="entry name" value="TM_PBP2"/>
    <property type="match status" value="1"/>
</dbReference>
<feature type="transmembrane region" description="Helical" evidence="7">
    <location>
        <begin position="133"/>
        <end position="160"/>
    </location>
</feature>
<dbReference type="AlphaFoldDB" id="A0A6B3LFP6"/>
<dbReference type="PROSITE" id="PS50928">
    <property type="entry name" value="ABC_TM1"/>
    <property type="match status" value="1"/>
</dbReference>
<dbReference type="Proteomes" id="UP000475117">
    <property type="component" value="Chromosome"/>
</dbReference>
<dbReference type="InterPro" id="IPR000515">
    <property type="entry name" value="MetI-like"/>
</dbReference>
<evidence type="ECO:0000256" key="2">
    <source>
        <dbReference type="ARBA" id="ARBA00022448"/>
    </source>
</evidence>
<dbReference type="SUPFAM" id="SSF161098">
    <property type="entry name" value="MetI-like"/>
    <property type="match status" value="1"/>
</dbReference>
<dbReference type="KEGG" id="soa:G3M56_012850"/>
<dbReference type="EMBL" id="CP066776">
    <property type="protein sequence ID" value="QQL44750.1"/>
    <property type="molecule type" value="Genomic_DNA"/>
</dbReference>
<gene>
    <name evidence="8" type="ORF">G3M56_012850</name>
</gene>
<feature type="transmembrane region" description="Helical" evidence="7">
    <location>
        <begin position="227"/>
        <end position="252"/>
    </location>
</feature>
<sequence>MFRIILSRLTQGVLVLFVLLTLTFFLVRQLPGSPFQSERQLAPHIEAKLNETYGLDKPVHIQYVNYLKSVAKGDLMPSMKRETREVSEIIGQAFPVSATLGVCAMAIAVGIGIPAGVIAAVRRNSFADYAAMVGALVGICVPTFVIGPLLATYFGINLGWFRVAGWGQPGDLVLPALTLALPTAAYIARLTRSGMLEVMSQDFIRTARAKGLPESTIIVRHALRGGLVPVVAFLGPAFAAIISGSFVIESIFQIPGMGQHFVQAPGDRDYTLLQGIVLLFGVLIVAANILSDLATLWLNPRARTADNK</sequence>
<keyword evidence="9" id="KW-1185">Reference proteome</keyword>
<evidence type="ECO:0000256" key="1">
    <source>
        <dbReference type="ARBA" id="ARBA00004651"/>
    </source>
</evidence>